<evidence type="ECO:0000256" key="8">
    <source>
        <dbReference type="SAM" id="MobiDB-lite"/>
    </source>
</evidence>
<feature type="transmembrane region" description="Helical" evidence="9">
    <location>
        <begin position="55"/>
        <end position="74"/>
    </location>
</feature>
<dbReference type="RefSeq" id="WP_345052669.1">
    <property type="nucleotide sequence ID" value="NZ_BAABED010000001.1"/>
</dbReference>
<comment type="caution">
    <text evidence="10">The sequence shown here is derived from an EMBL/GenBank/DDBJ whole genome shotgun (WGS) entry which is preliminary data.</text>
</comment>
<dbReference type="InterPro" id="IPR016570">
    <property type="entry name" value="UCP010361"/>
</dbReference>
<proteinExistence type="inferred from homology"/>
<evidence type="ECO:0000256" key="3">
    <source>
        <dbReference type="ARBA" id="ARBA00022679"/>
    </source>
</evidence>
<evidence type="ECO:0000256" key="2">
    <source>
        <dbReference type="ARBA" id="ARBA00022475"/>
    </source>
</evidence>
<evidence type="ECO:0000256" key="7">
    <source>
        <dbReference type="ARBA" id="ARBA00024033"/>
    </source>
</evidence>
<feature type="transmembrane region" description="Helical" evidence="9">
    <location>
        <begin position="415"/>
        <end position="434"/>
    </location>
</feature>
<dbReference type="Pfam" id="PF09594">
    <property type="entry name" value="GT87"/>
    <property type="match status" value="1"/>
</dbReference>
<name>A0ABV5UNZ4_9MICC</name>
<feature type="transmembrane region" description="Helical" evidence="9">
    <location>
        <begin position="145"/>
        <end position="166"/>
    </location>
</feature>
<evidence type="ECO:0000256" key="5">
    <source>
        <dbReference type="ARBA" id="ARBA00022989"/>
    </source>
</evidence>
<dbReference type="InterPro" id="IPR018584">
    <property type="entry name" value="GT87"/>
</dbReference>
<comment type="subcellular location">
    <subcellularLocation>
        <location evidence="1">Cell membrane</location>
        <topology evidence="1">Multi-pass membrane protein</topology>
    </subcellularLocation>
</comment>
<keyword evidence="3" id="KW-0808">Transferase</keyword>
<keyword evidence="4 9" id="KW-0812">Transmembrane</keyword>
<evidence type="ECO:0000256" key="6">
    <source>
        <dbReference type="ARBA" id="ARBA00023136"/>
    </source>
</evidence>
<evidence type="ECO:0000256" key="9">
    <source>
        <dbReference type="SAM" id="Phobius"/>
    </source>
</evidence>
<evidence type="ECO:0000256" key="4">
    <source>
        <dbReference type="ARBA" id="ARBA00022692"/>
    </source>
</evidence>
<feature type="region of interest" description="Disordered" evidence="8">
    <location>
        <begin position="490"/>
        <end position="524"/>
    </location>
</feature>
<evidence type="ECO:0000313" key="10">
    <source>
        <dbReference type="EMBL" id="MFB9713589.1"/>
    </source>
</evidence>
<dbReference type="EMBL" id="JBHMBH010000012">
    <property type="protein sequence ID" value="MFB9713589.1"/>
    <property type="molecule type" value="Genomic_DNA"/>
</dbReference>
<organism evidence="10 11">
    <name type="scientific">Arthrobacter methylotrophus</name>
    <dbReference type="NCBI Taxonomy" id="121291"/>
    <lineage>
        <taxon>Bacteria</taxon>
        <taxon>Bacillati</taxon>
        <taxon>Actinomycetota</taxon>
        <taxon>Actinomycetes</taxon>
        <taxon>Micrococcales</taxon>
        <taxon>Micrococcaceae</taxon>
        <taxon>Arthrobacter</taxon>
    </lineage>
</organism>
<gene>
    <name evidence="10" type="ORF">ACFFPI_05410</name>
</gene>
<feature type="transmembrane region" description="Helical" evidence="9">
    <location>
        <begin position="342"/>
        <end position="361"/>
    </location>
</feature>
<feature type="transmembrane region" description="Helical" evidence="9">
    <location>
        <begin position="115"/>
        <end position="133"/>
    </location>
</feature>
<feature type="transmembrane region" description="Helical" evidence="9">
    <location>
        <begin position="317"/>
        <end position="336"/>
    </location>
</feature>
<protein>
    <submittedName>
        <fullName evidence="10">Glycosyltransferase family 87 protein</fullName>
    </submittedName>
</protein>
<evidence type="ECO:0000256" key="1">
    <source>
        <dbReference type="ARBA" id="ARBA00004651"/>
    </source>
</evidence>
<sequence>MQETKPHSQQKRARFVVPSRSDSLLGNFTELIGGPLGRRSSPGTISPGFFTVERVLIILTIVAALLSILIKGYCRVNGWHSPQQFYATCYSDLPELFSTRGLADGVFPFFDQKSLFEYPVITGLIAGATAWLVPGHGANQERILGYFDVNATLIAAMWVVTVVATARINQRRPWDAAMVALAPGILLAGVINWDIWAVAMLAVGMYFFAKERPILAGLFIGLGTATKLYPVLVLGAVLLLAVRTGRMRVFFVTSSSAAVAWLIVNVPVAAVNPAGWRYFFDFTRDRPAGYGSLWFAYNLVADRLHLSQLGPETINALALNMFLLACILIAALSLAAPRRPRLAQLTFLIVAAFILSNKVYSPQYVLWLVPLLALARPRWRDFLLWQAAEALHWTATWMYLGQLSSGGPAQNNIDMPYYVMAVMLHIAATAYLMLRVAWDIWEPQLDPLRVQGVDDPHGGVFNGAKDWFRVDLMSPSASVLPWRRVAPSPVASEPAEDAVPPMQDSAPPANRSVPSAHGEAGRDG</sequence>
<keyword evidence="6 9" id="KW-0472">Membrane</keyword>
<comment type="similarity">
    <text evidence="7">Belongs to the glycosyltransferase 87 family.</text>
</comment>
<keyword evidence="5 9" id="KW-1133">Transmembrane helix</keyword>
<evidence type="ECO:0000313" key="11">
    <source>
        <dbReference type="Proteomes" id="UP001589536"/>
    </source>
</evidence>
<dbReference type="PIRSF" id="PIRSF010361">
    <property type="entry name" value="UCP010361"/>
    <property type="match status" value="1"/>
</dbReference>
<reference evidence="10 11" key="1">
    <citation type="submission" date="2024-09" db="EMBL/GenBank/DDBJ databases">
        <authorList>
            <person name="Sun Q."/>
            <person name="Mori K."/>
        </authorList>
    </citation>
    <scope>NUCLEOTIDE SEQUENCE [LARGE SCALE GENOMIC DNA]</scope>
    <source>
        <strain evidence="10 11">JCM 13519</strain>
    </source>
</reference>
<accession>A0ABV5UNZ4</accession>
<feature type="transmembrane region" description="Helical" evidence="9">
    <location>
        <begin position="178"/>
        <end position="208"/>
    </location>
</feature>
<keyword evidence="2" id="KW-1003">Cell membrane</keyword>
<feature type="transmembrane region" description="Helical" evidence="9">
    <location>
        <begin position="249"/>
        <end position="268"/>
    </location>
</feature>
<feature type="transmembrane region" description="Helical" evidence="9">
    <location>
        <begin position="214"/>
        <end position="242"/>
    </location>
</feature>
<dbReference type="Proteomes" id="UP001589536">
    <property type="component" value="Unassembled WGS sequence"/>
</dbReference>
<keyword evidence="11" id="KW-1185">Reference proteome</keyword>